<keyword evidence="2" id="KW-1185">Reference proteome</keyword>
<sequence>MQALVEKALFVVNEINRIQAAIQKSRDAWKELDQWDVFADVPHPSGRGTLICGREAHLALCDIVRAYGCNKYKNQNVDISTIIKPFKKEFSKRFLSGELELNERYLSRVLHRVFQKAVDELVATTHFFPCRLYIPKDSDSIHIGPVQFKPASQFWKEYRNNRDSSIEQNVQDVLGNWKKLSDEGYPNVSNSYEDALQLIESLEKDVLEGLEAAEWIASSEVAPSSPNISRQIAQDNVETAIAIMKLAFGADFSQMFEVGTPPSGLTTPKLTMIDGKYEYAMSKQWNNRSEPKNFREVIHSNQVQFLFGQVACLLKAKSNHDQLDDLSVKLIYSLNKFSEAVRGISPEYSVLNYVIATETMLLPKKRDDNDITKTYAYRAAALAAEKDDDFSDLYTLFMKAYAARSAIAHGNIEASSIVREIPIHKLGLASAFVIYRMIEWLQDPSLPCQPGTVDDLEKTLSYILTQPPVCDLVENVQEKGV</sequence>
<organism evidence="1 2">
    <name type="scientific">Pseudodesulfovibrio karagichevae</name>
    <dbReference type="NCBI Taxonomy" id="3239305"/>
    <lineage>
        <taxon>Bacteria</taxon>
        <taxon>Pseudomonadati</taxon>
        <taxon>Thermodesulfobacteriota</taxon>
        <taxon>Desulfovibrionia</taxon>
        <taxon>Desulfovibrionales</taxon>
        <taxon>Desulfovibrionaceae</taxon>
    </lineage>
</organism>
<proteinExistence type="predicted"/>
<accession>A0ABV4K449</accession>
<dbReference type="RefSeq" id="WP_371387250.1">
    <property type="nucleotide sequence ID" value="NZ_JBGLYH010000040.1"/>
</dbReference>
<protein>
    <recommendedName>
        <fullName evidence="3">Apea-like HEPN domain-containing protein</fullName>
    </recommendedName>
</protein>
<reference evidence="1 2" key="1">
    <citation type="submission" date="2024-08" db="EMBL/GenBank/DDBJ databases">
        <title>Sulfate-reducing bacteria isolated from formation water of the oil field in Kazakhstan and description of Pseudodesulfovibrio sp.</title>
        <authorList>
            <person name="Bidzhieva S.K."/>
            <person name="Tourova T.P."/>
            <person name="Grouzdev D.S."/>
            <person name="Beletsky A.V."/>
            <person name="Sokolova D.S."/>
            <person name="Samigullina S.R."/>
            <person name="Poltaraus A.B."/>
            <person name="Avtukh A.N."/>
            <person name="Tereshina V.M."/>
            <person name="Zhaparov N.S."/>
            <person name="Mardanov A.V."/>
            <person name="Nazina T.N."/>
        </authorList>
    </citation>
    <scope>NUCLEOTIDE SEQUENCE [LARGE SCALE GENOMIC DNA]</scope>
    <source>
        <strain evidence="1 2">9FUS</strain>
    </source>
</reference>
<evidence type="ECO:0000313" key="1">
    <source>
        <dbReference type="EMBL" id="MEZ7197737.1"/>
    </source>
</evidence>
<name>A0ABV4K449_9BACT</name>
<evidence type="ECO:0008006" key="3">
    <source>
        <dbReference type="Google" id="ProtNLM"/>
    </source>
</evidence>
<gene>
    <name evidence="1" type="ORF">AB6M95_13315</name>
</gene>
<evidence type="ECO:0000313" key="2">
    <source>
        <dbReference type="Proteomes" id="UP001568698"/>
    </source>
</evidence>
<dbReference type="Proteomes" id="UP001568698">
    <property type="component" value="Unassembled WGS sequence"/>
</dbReference>
<dbReference type="EMBL" id="JBGLYH010000040">
    <property type="protein sequence ID" value="MEZ7197737.1"/>
    <property type="molecule type" value="Genomic_DNA"/>
</dbReference>
<comment type="caution">
    <text evidence="1">The sequence shown here is derived from an EMBL/GenBank/DDBJ whole genome shotgun (WGS) entry which is preliminary data.</text>
</comment>